<feature type="domain" description="Kringle" evidence="5">
    <location>
        <begin position="581"/>
        <end position="720"/>
    </location>
</feature>
<dbReference type="GO" id="GO:0006508">
    <property type="term" value="P:proteolysis"/>
    <property type="evidence" value="ECO:0007669"/>
    <property type="project" value="InterPro"/>
</dbReference>
<feature type="domain" description="Kringle" evidence="5">
    <location>
        <begin position="259"/>
        <end position="386"/>
    </location>
</feature>
<dbReference type="GO" id="GO:0005615">
    <property type="term" value="C:extracellular space"/>
    <property type="evidence" value="ECO:0007669"/>
    <property type="project" value="TreeGrafter"/>
</dbReference>
<protein>
    <recommendedName>
        <fullName evidence="9">Plasminogen</fullName>
    </recommendedName>
</protein>
<dbReference type="Pfam" id="PF00051">
    <property type="entry name" value="Kringle"/>
    <property type="match status" value="11"/>
</dbReference>
<feature type="disulfide bond" evidence="4">
    <location>
        <begin position="517"/>
        <end position="540"/>
    </location>
</feature>
<evidence type="ECO:0000259" key="6">
    <source>
        <dbReference type="PROSITE" id="PS50240"/>
    </source>
</evidence>
<proteinExistence type="predicted"/>
<feature type="disulfide bond" evidence="4">
    <location>
        <begin position="1209"/>
        <end position="1232"/>
    </location>
</feature>
<dbReference type="FunFam" id="2.40.20.10:FF:000053">
    <property type="entry name" value="Lipoprotein(a)"/>
    <property type="match status" value="1"/>
</dbReference>
<feature type="disulfide bond" evidence="4">
    <location>
        <begin position="64"/>
        <end position="103"/>
    </location>
</feature>
<dbReference type="PRINTS" id="PR00018">
    <property type="entry name" value="KRINGLE"/>
</dbReference>
<keyword evidence="8" id="KW-1185">Reference proteome</keyword>
<name>A0A2K5JZG6_COLAP</name>
<dbReference type="Gene3D" id="2.40.20.10">
    <property type="entry name" value="Plasminogen Kringle 4"/>
    <property type="match status" value="10"/>
</dbReference>
<dbReference type="PROSITE" id="PS50240">
    <property type="entry name" value="TRYPSIN_DOM"/>
    <property type="match status" value="1"/>
</dbReference>
<feature type="disulfide bond" evidence="4">
    <location>
        <begin position="1046"/>
        <end position="1123"/>
    </location>
</feature>
<dbReference type="SUPFAM" id="SSF57440">
    <property type="entry name" value="Kringle-like"/>
    <property type="match status" value="12"/>
</dbReference>
<feature type="disulfide bond" evidence="4">
    <location>
        <begin position="1181"/>
        <end position="1220"/>
    </location>
</feature>
<feature type="disulfide bond" evidence="4">
    <location>
        <begin position="798"/>
        <end position="821"/>
    </location>
</feature>
<dbReference type="SMART" id="SM00130">
    <property type="entry name" value="KR"/>
    <property type="match status" value="8"/>
</dbReference>
<feature type="disulfide bond" evidence="4">
    <location>
        <begin position="92"/>
        <end position="115"/>
    </location>
</feature>
<feature type="domain" description="Kringle" evidence="5">
    <location>
        <begin position="1045"/>
        <end position="1123"/>
    </location>
</feature>
<feature type="disulfide bond" evidence="4">
    <location>
        <begin position="770"/>
        <end position="809"/>
    </location>
</feature>
<dbReference type="PANTHER" id="PTHR24261">
    <property type="entry name" value="PLASMINOGEN-RELATED"/>
    <property type="match status" value="1"/>
</dbReference>
<feature type="disulfide bond" evidence="4">
    <location>
        <begin position="876"/>
        <end position="915"/>
    </location>
</feature>
<dbReference type="STRING" id="336983.ENSCANP00000034239"/>
<dbReference type="InterPro" id="IPR038178">
    <property type="entry name" value="Kringle_sf"/>
</dbReference>
<feature type="domain" description="Kringle" evidence="5">
    <location>
        <begin position="1159"/>
        <end position="1237"/>
    </location>
</feature>
<dbReference type="InterPro" id="IPR013806">
    <property type="entry name" value="Kringle-like"/>
</dbReference>
<evidence type="ECO:0000256" key="1">
    <source>
        <dbReference type="ARBA" id="ARBA00022572"/>
    </source>
</evidence>
<dbReference type="InterPro" id="IPR018056">
    <property type="entry name" value="Kringle_CS"/>
</dbReference>
<comment type="caution">
    <text evidence="4">Lacks conserved residue(s) required for the propagation of feature annotation.</text>
</comment>
<feature type="domain" description="Kringle" evidence="5">
    <location>
        <begin position="42"/>
        <end position="120"/>
    </location>
</feature>
<accession>A0A2K5JZG6</accession>
<dbReference type="Ensembl" id="ENSCANT00000057469.1">
    <property type="protein sequence ID" value="ENSCANP00000034239.1"/>
    <property type="gene ID" value="ENSCANG00000040788.1"/>
</dbReference>
<evidence type="ECO:0000256" key="4">
    <source>
        <dbReference type="PROSITE-ProRule" id="PRU00121"/>
    </source>
</evidence>
<dbReference type="InterPro" id="IPR050759">
    <property type="entry name" value="Serine_protease_kringle"/>
</dbReference>
<feature type="domain" description="Kringle" evidence="5">
    <location>
        <begin position="422"/>
        <end position="545"/>
    </location>
</feature>
<evidence type="ECO:0008006" key="9">
    <source>
        <dbReference type="Google" id="ProtNLM"/>
    </source>
</evidence>
<dbReference type="InterPro" id="IPR009003">
    <property type="entry name" value="Peptidase_S1_PA"/>
</dbReference>
<dbReference type="PRINTS" id="PR00722">
    <property type="entry name" value="CHYMOTRYPSIN"/>
</dbReference>
<feature type="disulfide bond" evidence="4">
    <location>
        <begin position="1095"/>
        <end position="1118"/>
    </location>
</feature>
<evidence type="ECO:0000256" key="3">
    <source>
        <dbReference type="ARBA" id="ARBA00023157"/>
    </source>
</evidence>
<dbReference type="FunFam" id="2.40.20.10:FF:000005">
    <property type="entry name" value="Plasminogen"/>
    <property type="match status" value="5"/>
</dbReference>
<dbReference type="InterPro" id="IPR043504">
    <property type="entry name" value="Peptidase_S1_PA_chymotrypsin"/>
</dbReference>
<feature type="disulfide bond" evidence="4">
    <location>
        <begin position="1067"/>
        <end position="1106"/>
    </location>
</feature>
<dbReference type="OMA" id="CGRWDEN"/>
<organism evidence="7 8">
    <name type="scientific">Colobus angolensis palliatus</name>
    <name type="common">Peters' Angolan colobus</name>
    <dbReference type="NCBI Taxonomy" id="336983"/>
    <lineage>
        <taxon>Eukaryota</taxon>
        <taxon>Metazoa</taxon>
        <taxon>Chordata</taxon>
        <taxon>Craniata</taxon>
        <taxon>Vertebrata</taxon>
        <taxon>Euteleostomi</taxon>
        <taxon>Mammalia</taxon>
        <taxon>Eutheria</taxon>
        <taxon>Euarchontoglires</taxon>
        <taxon>Primates</taxon>
        <taxon>Haplorrhini</taxon>
        <taxon>Catarrhini</taxon>
        <taxon>Cercopithecidae</taxon>
        <taxon>Colobinae</taxon>
        <taxon>Colobus</taxon>
    </lineage>
</organism>
<feature type="disulfide bond" evidence="4">
    <location>
        <begin position="43"/>
        <end position="120"/>
    </location>
</feature>
<feature type="domain" description="Kringle" evidence="5">
    <location>
        <begin position="854"/>
        <end position="932"/>
    </location>
</feature>
<feature type="domain" description="Kringle" evidence="5">
    <location>
        <begin position="156"/>
        <end position="180"/>
    </location>
</feature>
<keyword evidence="1 4" id="KW-0420">Kringle</keyword>
<dbReference type="Gene3D" id="2.40.10.10">
    <property type="entry name" value="Trypsin-like serine proteases"/>
    <property type="match status" value="1"/>
</dbReference>
<reference evidence="7" key="1">
    <citation type="submission" date="2025-08" db="UniProtKB">
        <authorList>
            <consortium name="Ensembl"/>
        </authorList>
    </citation>
    <scope>IDENTIFICATION</scope>
</reference>
<keyword evidence="3 4" id="KW-1015">Disulfide bond</keyword>
<keyword evidence="2" id="KW-0677">Repeat</keyword>
<dbReference type="PROSITE" id="PS50070">
    <property type="entry name" value="KRINGLE_2"/>
    <property type="match status" value="9"/>
</dbReference>
<evidence type="ECO:0000256" key="2">
    <source>
        <dbReference type="ARBA" id="ARBA00022737"/>
    </source>
</evidence>
<dbReference type="Proteomes" id="UP000233080">
    <property type="component" value="Unassembled WGS sequence"/>
</dbReference>
<dbReference type="SUPFAM" id="SSF50494">
    <property type="entry name" value="Trypsin-like serine proteases"/>
    <property type="match status" value="1"/>
</dbReference>
<evidence type="ECO:0000313" key="7">
    <source>
        <dbReference type="Ensembl" id="ENSCANP00000034239.1"/>
    </source>
</evidence>
<feature type="disulfide bond" evidence="4">
    <location>
        <begin position="692"/>
        <end position="715"/>
    </location>
</feature>
<dbReference type="PANTHER" id="PTHR24261:SF2">
    <property type="entry name" value="LIPOPROTEIN(A)"/>
    <property type="match status" value="1"/>
</dbReference>
<feature type="disulfide bond" evidence="4">
    <location>
        <begin position="904"/>
        <end position="927"/>
    </location>
</feature>
<dbReference type="Pfam" id="PF00089">
    <property type="entry name" value="Trypsin"/>
    <property type="match status" value="1"/>
</dbReference>
<feature type="disulfide bond" evidence="4">
    <location>
        <begin position="1160"/>
        <end position="1237"/>
    </location>
</feature>
<dbReference type="InterPro" id="IPR001314">
    <property type="entry name" value="Peptidase_S1A"/>
</dbReference>
<feature type="domain" description="Kringle" evidence="5">
    <location>
        <begin position="748"/>
        <end position="826"/>
    </location>
</feature>
<evidence type="ECO:0000313" key="8">
    <source>
        <dbReference type="Proteomes" id="UP000233080"/>
    </source>
</evidence>
<feature type="disulfide bond" evidence="4">
    <location>
        <begin position="358"/>
        <end position="381"/>
    </location>
</feature>
<dbReference type="InterPro" id="IPR000001">
    <property type="entry name" value="Kringle"/>
</dbReference>
<feature type="disulfide bond" evidence="4">
    <location>
        <begin position="855"/>
        <end position="932"/>
    </location>
</feature>
<dbReference type="GO" id="GO:0004252">
    <property type="term" value="F:serine-type endopeptidase activity"/>
    <property type="evidence" value="ECO:0007669"/>
    <property type="project" value="InterPro"/>
</dbReference>
<feature type="domain" description="Peptidase S1" evidence="6">
    <location>
        <begin position="1319"/>
        <end position="1410"/>
    </location>
</feature>
<dbReference type="GO" id="GO:0005102">
    <property type="term" value="F:signaling receptor binding"/>
    <property type="evidence" value="ECO:0007669"/>
    <property type="project" value="TreeGrafter"/>
</dbReference>
<dbReference type="InterPro" id="IPR001254">
    <property type="entry name" value="Trypsin_dom"/>
</dbReference>
<feature type="disulfide bond" evidence="4">
    <location>
        <begin position="749"/>
        <end position="826"/>
    </location>
</feature>
<dbReference type="PROSITE" id="PS00021">
    <property type="entry name" value="KRINGLE_1"/>
    <property type="match status" value="8"/>
</dbReference>
<evidence type="ECO:0000259" key="5">
    <source>
        <dbReference type="PROSITE" id="PS50070"/>
    </source>
</evidence>
<reference evidence="7" key="2">
    <citation type="submission" date="2025-09" db="UniProtKB">
        <authorList>
            <consortium name="Ensembl"/>
        </authorList>
    </citation>
    <scope>IDENTIFICATION</scope>
</reference>
<sequence length="1410" mass="158135">AYLCMTHASSSGFTRFSALRDTQLISSVCFTAPTEQRPGVQECYHGNGQGYRGTYFTTVTGRTCQAWSSMTPHSHSRTPENYPNGGLIRNYCRNPDPMAAPYCYTMDPKVRWEYCNLTRCSDAEGTAVAPPNVTPVPSLEAPSGQAPTEQRPGVQECYHGNGQGYRGTYFTTVTGRTCQACFIMTCSEVCDAFQARKLFLGFLQVVSIRCNLQHCRFREKSTLDPVTLEKPNRASLIPYRPGSMEHYMIPTEQMPGVQGCYHGNGQSYRGTYFTTVTGRTCQAWLSMTPHSHSRTPEYYPNAYQFVLVAIVCYLYWEYFKGTSYDLVVAKYVVFLHIDPFFCDVYSFGISSGLVKNYCRNPDPVAAPWCYTTDPSVRWEYCNLTRCSDAEGTAVVPPNIFPVPSPEAFFEQELTEETPGAQECYYHYGQSYRGTHSTTVTGRTCQAWSSMTPHQHSRTPKNYPNTNEGIQLLPPGVTGERRHWYSIFQSILDASVSSPISDDLYCFVICSGLTRNYCRNPDAEIRPWCYTMDPSVRWEYCNLTQCLMIESSVLATLTVVPDPNTEASSEEAPTEQSPEVQDCYHGNGQSYRGSFSTTVTGRTCQSWSSMTPHWHQRTTEYYPNGYVLEFSSKRDSSPPYISLERAIEIFVYAYNRGYSDPFLYTMPGALVSSPISGDLYCFIICSGLTRNYCRNPDAEIRPWCYTMDPSVRWEYCNLTQCPVTESSVLATSMAVSEQAPMQQSPGVQDCYHGDGQSYRGSFSTTVTGRTCQSWSSMTPHWHQRTTEYYPKGGLTKNYCRNPDAEIRPWCYTMDPSVRWEYCNLTQCLVMESSVLATPTVVPVPTPTENSPGVQDCYQGDGQSYRGTFSTTITGRTCQSWLSMTPHWHQRIPLCYPNAGLTRNYCRNPDAEIRPWCYTMDPSVRWEYCNLTQCPVAESSVLTTPMVVPVPSTEAPSEQGKMKGTVSLGSAQTLQGTVLTTPLVIKWVISSFHILLLLVEKRIVIIFRGYCPVCDINCLPCFSAHAITMISFILISAPPEKSPVVQDCYHGDGQSYRGTSSTTVTGRNCQSWSSMIPHWHQRTPENYPNAGLTRNYCRNPDSGKQPWCYTTDPCVRWEYCNLTQCSETESDVLETPTVVPVPSMQAHSEAAPTEQTPVVQQCYHGNGQSYRGTFSTTVTGRTCQSWSSMTPHQHKRTPENHPNDGLTMNYCRNPDANTGPWCFTMDPSVRWEYCNLTRCSDTEGTVLTPLTVIPVPSLEARSEQGKKSVCGKLVLGIRPELNDTIANLDSKVNSFPPCATASSSFDCGKPQVEPKKCPGSIVGGCVAHPHSWPWQVSLRTRFGKHFCGGTLISPEWVLTAARCLEMFSRPSFYKVTLGAHQEVNLESHVQEIEVSRLFLEPTGADIALLKLS</sequence>
<dbReference type="CDD" id="cd00108">
    <property type="entry name" value="KR"/>
    <property type="match status" value="8"/>
</dbReference>